<dbReference type="PANTHER" id="PTHR30427">
    <property type="entry name" value="TRANSCRIPTIONAL ACTIVATOR PROTEIN LYSR"/>
    <property type="match status" value="1"/>
</dbReference>
<dbReference type="InterPro" id="IPR000847">
    <property type="entry name" value="LysR_HTH_N"/>
</dbReference>
<accession>A0ABS4BLT6</accession>
<evidence type="ECO:0000256" key="4">
    <source>
        <dbReference type="ARBA" id="ARBA00023163"/>
    </source>
</evidence>
<dbReference type="EMBL" id="JAGJCF010000019">
    <property type="protein sequence ID" value="MBP0617693.1"/>
    <property type="molecule type" value="Genomic_DNA"/>
</dbReference>
<dbReference type="PRINTS" id="PR00039">
    <property type="entry name" value="HTHLYSR"/>
</dbReference>
<dbReference type="SUPFAM" id="SSF46785">
    <property type="entry name" value="Winged helix' DNA-binding domain"/>
    <property type="match status" value="1"/>
</dbReference>
<dbReference type="SUPFAM" id="SSF53850">
    <property type="entry name" value="Periplasmic binding protein-like II"/>
    <property type="match status" value="1"/>
</dbReference>
<evidence type="ECO:0000256" key="2">
    <source>
        <dbReference type="ARBA" id="ARBA00023015"/>
    </source>
</evidence>
<dbReference type="CDD" id="cd08415">
    <property type="entry name" value="PBP2_LysR_opines_like"/>
    <property type="match status" value="1"/>
</dbReference>
<dbReference type="Pfam" id="PF00126">
    <property type="entry name" value="HTH_1"/>
    <property type="match status" value="1"/>
</dbReference>
<dbReference type="RefSeq" id="WP_209596715.1">
    <property type="nucleotide sequence ID" value="NZ_JAGJCF010000019.1"/>
</dbReference>
<reference evidence="7 8" key="1">
    <citation type="submission" date="2021-04" db="EMBL/GenBank/DDBJ databases">
        <title>Whole genome sequence of Jiella sp. KSK16Y-1.</title>
        <authorList>
            <person name="Tuo L."/>
        </authorList>
    </citation>
    <scope>NUCLEOTIDE SEQUENCE [LARGE SCALE GENOMIC DNA]</scope>
    <source>
        <strain evidence="7 8">KSK16Y-1</strain>
    </source>
</reference>
<gene>
    <name evidence="7" type="ORF">J6595_19075</name>
</gene>
<dbReference type="Gene3D" id="3.40.190.290">
    <property type="match status" value="1"/>
</dbReference>
<dbReference type="InterPro" id="IPR036388">
    <property type="entry name" value="WH-like_DNA-bd_sf"/>
</dbReference>
<evidence type="ECO:0000256" key="1">
    <source>
        <dbReference type="ARBA" id="ARBA00009437"/>
    </source>
</evidence>
<name>A0ABS4BLT6_9HYPH</name>
<dbReference type="InterPro" id="IPR036390">
    <property type="entry name" value="WH_DNA-bd_sf"/>
</dbReference>
<dbReference type="InterPro" id="IPR037424">
    <property type="entry name" value="NocR_PBP2"/>
</dbReference>
<keyword evidence="4" id="KW-0804">Transcription</keyword>
<dbReference type="InterPro" id="IPR005119">
    <property type="entry name" value="LysR_subst-bd"/>
</dbReference>
<evidence type="ECO:0000313" key="8">
    <source>
        <dbReference type="Proteomes" id="UP000678276"/>
    </source>
</evidence>
<keyword evidence="2" id="KW-0805">Transcription regulation</keyword>
<keyword evidence="3" id="KW-0238">DNA-binding</keyword>
<evidence type="ECO:0000313" key="7">
    <source>
        <dbReference type="EMBL" id="MBP0617693.1"/>
    </source>
</evidence>
<proteinExistence type="inferred from homology"/>
<comment type="similarity">
    <text evidence="1">Belongs to the LysR transcriptional regulatory family.</text>
</comment>
<sequence length="308" mass="33482">MLTLKQIEIVRAVMVSGSIAGAARLLNVSQPGISRAMKHIEGSLGIRLFNREAGRYVPAPEAGAIFSQIQEIHQQVANLQEAVGRLERGKEVELRIGSVPSIAQGMMPRAIAALRRRYADLRMNVEILKIEEAIDYILIGRGECVAMSYRLDHPSIRFEPLASGHLVCVTPTGHPLAQRRSVSAREIVAHPLIGIEPTDPYGRIMAEIFERESLPYDVIIKARFGSTVAALVAQGLGIAVLDVFTAADLPRDRLAVVPIAENTRFETFVASRAGAVLSSFAQRFVEDLGREMTSVAAAQAGDTHNTKA</sequence>
<evidence type="ECO:0000256" key="5">
    <source>
        <dbReference type="SAM" id="Coils"/>
    </source>
</evidence>
<keyword evidence="5" id="KW-0175">Coiled coil</keyword>
<keyword evidence="8" id="KW-1185">Reference proteome</keyword>
<dbReference type="Gene3D" id="1.10.10.10">
    <property type="entry name" value="Winged helix-like DNA-binding domain superfamily/Winged helix DNA-binding domain"/>
    <property type="match status" value="1"/>
</dbReference>
<comment type="caution">
    <text evidence="7">The sequence shown here is derived from an EMBL/GenBank/DDBJ whole genome shotgun (WGS) entry which is preliminary data.</text>
</comment>
<evidence type="ECO:0000259" key="6">
    <source>
        <dbReference type="PROSITE" id="PS50931"/>
    </source>
</evidence>
<evidence type="ECO:0000256" key="3">
    <source>
        <dbReference type="ARBA" id="ARBA00023125"/>
    </source>
</evidence>
<feature type="coiled-coil region" evidence="5">
    <location>
        <begin position="69"/>
        <end position="131"/>
    </location>
</feature>
<organism evidence="7 8">
    <name type="scientific">Jiella mangrovi</name>
    <dbReference type="NCBI Taxonomy" id="2821407"/>
    <lineage>
        <taxon>Bacteria</taxon>
        <taxon>Pseudomonadati</taxon>
        <taxon>Pseudomonadota</taxon>
        <taxon>Alphaproteobacteria</taxon>
        <taxon>Hyphomicrobiales</taxon>
        <taxon>Aurantimonadaceae</taxon>
        <taxon>Jiella</taxon>
    </lineage>
</organism>
<dbReference type="PANTHER" id="PTHR30427:SF1">
    <property type="entry name" value="TRANSCRIPTIONAL ACTIVATOR PROTEIN LYSR"/>
    <property type="match status" value="1"/>
</dbReference>
<feature type="domain" description="HTH lysR-type" evidence="6">
    <location>
        <begin position="2"/>
        <end position="59"/>
    </location>
</feature>
<dbReference type="Proteomes" id="UP000678276">
    <property type="component" value="Unassembled WGS sequence"/>
</dbReference>
<protein>
    <submittedName>
        <fullName evidence="7">LysR family transcriptional regulator</fullName>
    </submittedName>
</protein>
<dbReference type="PROSITE" id="PS50931">
    <property type="entry name" value="HTH_LYSR"/>
    <property type="match status" value="1"/>
</dbReference>
<dbReference type="Pfam" id="PF03466">
    <property type="entry name" value="LysR_substrate"/>
    <property type="match status" value="1"/>
</dbReference>